<feature type="compositionally biased region" description="Basic residues" evidence="1">
    <location>
        <begin position="99"/>
        <end position="109"/>
    </location>
</feature>
<gene>
    <name evidence="3" type="ORF">FQA47_021818</name>
</gene>
<feature type="signal peptide" evidence="2">
    <location>
        <begin position="1"/>
        <end position="19"/>
    </location>
</feature>
<organism evidence="3 4">
    <name type="scientific">Oryzias melastigma</name>
    <name type="common">Marine medaka</name>
    <dbReference type="NCBI Taxonomy" id="30732"/>
    <lineage>
        <taxon>Eukaryota</taxon>
        <taxon>Metazoa</taxon>
        <taxon>Chordata</taxon>
        <taxon>Craniata</taxon>
        <taxon>Vertebrata</taxon>
        <taxon>Euteleostomi</taxon>
        <taxon>Actinopterygii</taxon>
        <taxon>Neopterygii</taxon>
        <taxon>Teleostei</taxon>
        <taxon>Neoteleostei</taxon>
        <taxon>Acanthomorphata</taxon>
        <taxon>Ovalentaria</taxon>
        <taxon>Atherinomorphae</taxon>
        <taxon>Beloniformes</taxon>
        <taxon>Adrianichthyidae</taxon>
        <taxon>Oryziinae</taxon>
        <taxon>Oryzias</taxon>
    </lineage>
</organism>
<evidence type="ECO:0000256" key="1">
    <source>
        <dbReference type="SAM" id="MobiDB-lite"/>
    </source>
</evidence>
<accession>A0A834F3K8</accession>
<feature type="compositionally biased region" description="Low complexity" evidence="1">
    <location>
        <begin position="55"/>
        <end position="67"/>
    </location>
</feature>
<name>A0A834F3K8_ORYME</name>
<reference evidence="3" key="1">
    <citation type="journal article" name="BMC Genomics">
        <title>Long-read sequencing and de novo genome assembly of marine medaka (Oryzias melastigma).</title>
        <authorList>
            <person name="Liang P."/>
            <person name="Saqib H.S.A."/>
            <person name="Ni X."/>
            <person name="Shen Y."/>
        </authorList>
    </citation>
    <scope>NUCLEOTIDE SEQUENCE</scope>
    <source>
        <strain evidence="3">Bigg-433</strain>
    </source>
</reference>
<dbReference type="EMBL" id="WKFB01000547">
    <property type="protein sequence ID" value="KAF6719924.1"/>
    <property type="molecule type" value="Genomic_DNA"/>
</dbReference>
<comment type="caution">
    <text evidence="3">The sequence shown here is derived from an EMBL/GenBank/DDBJ whole genome shotgun (WGS) entry which is preliminary data.</text>
</comment>
<dbReference type="Proteomes" id="UP000646548">
    <property type="component" value="Unassembled WGS sequence"/>
</dbReference>
<sequence length="109" mass="12432">MLICSFLIYLSGFSEPIICTIPVNVKNETIISAPQNVTPQVAFIHQLEKPIPLLLSNPSSSSSSFSSGRVQVQTSPKTLEHHLLRTRSRAEHRRDQRRKEKQTHNLRRC</sequence>
<protein>
    <submittedName>
        <fullName evidence="3">Uncharacterized protein</fullName>
    </submittedName>
</protein>
<evidence type="ECO:0000313" key="3">
    <source>
        <dbReference type="EMBL" id="KAF6719924.1"/>
    </source>
</evidence>
<proteinExistence type="predicted"/>
<feature type="chain" id="PRO_5032804034" evidence="2">
    <location>
        <begin position="20"/>
        <end position="109"/>
    </location>
</feature>
<feature type="compositionally biased region" description="Polar residues" evidence="1">
    <location>
        <begin position="68"/>
        <end position="77"/>
    </location>
</feature>
<dbReference type="AlphaFoldDB" id="A0A834F3K8"/>
<feature type="region of interest" description="Disordered" evidence="1">
    <location>
        <begin position="55"/>
        <end position="109"/>
    </location>
</feature>
<feature type="compositionally biased region" description="Basic and acidic residues" evidence="1">
    <location>
        <begin position="78"/>
        <end position="98"/>
    </location>
</feature>
<keyword evidence="2" id="KW-0732">Signal</keyword>
<evidence type="ECO:0000256" key="2">
    <source>
        <dbReference type="SAM" id="SignalP"/>
    </source>
</evidence>
<evidence type="ECO:0000313" key="4">
    <source>
        <dbReference type="Proteomes" id="UP000646548"/>
    </source>
</evidence>